<feature type="transmembrane region" description="Helical" evidence="6">
    <location>
        <begin position="37"/>
        <end position="55"/>
    </location>
</feature>
<feature type="transmembrane region" description="Helical" evidence="6">
    <location>
        <begin position="91"/>
        <end position="109"/>
    </location>
</feature>
<keyword evidence="4 6" id="KW-1133">Transmembrane helix</keyword>
<dbReference type="PANTHER" id="PTHR40077">
    <property type="entry name" value="MEMBRANE PROTEIN-RELATED"/>
    <property type="match status" value="1"/>
</dbReference>
<evidence type="ECO:0000256" key="4">
    <source>
        <dbReference type="ARBA" id="ARBA00022989"/>
    </source>
</evidence>
<evidence type="ECO:0000313" key="9">
    <source>
        <dbReference type="EMBL" id="EDM74489.1"/>
    </source>
</evidence>
<comment type="subcellular location">
    <subcellularLocation>
        <location evidence="1">Cell membrane</location>
        <topology evidence="1">Multi-pass membrane protein</topology>
    </subcellularLocation>
</comment>
<dbReference type="RefSeq" id="WP_006976362.1">
    <property type="nucleotide sequence ID" value="NZ_ABCS01000128.1"/>
</dbReference>
<gene>
    <name evidence="9" type="ORF">PPSIR1_03158</name>
</gene>
<name>A6GI26_9BACT</name>
<evidence type="ECO:0000256" key="5">
    <source>
        <dbReference type="ARBA" id="ARBA00023136"/>
    </source>
</evidence>
<comment type="caution">
    <text evidence="9">The sequence shown here is derived from an EMBL/GenBank/DDBJ whole genome shotgun (WGS) entry which is preliminary data.</text>
</comment>
<evidence type="ECO:0000313" key="10">
    <source>
        <dbReference type="Proteomes" id="UP000005801"/>
    </source>
</evidence>
<reference evidence="9 10" key="1">
    <citation type="submission" date="2007-06" db="EMBL/GenBank/DDBJ databases">
        <authorList>
            <person name="Shimkets L."/>
            <person name="Ferriera S."/>
            <person name="Johnson J."/>
            <person name="Kravitz S."/>
            <person name="Beeson K."/>
            <person name="Sutton G."/>
            <person name="Rogers Y.-H."/>
            <person name="Friedman R."/>
            <person name="Frazier M."/>
            <person name="Venter J.C."/>
        </authorList>
    </citation>
    <scope>NUCLEOTIDE SEQUENCE [LARGE SCALE GENOMIC DNA]</scope>
    <source>
        <strain evidence="9 10">SIR-1</strain>
    </source>
</reference>
<dbReference type="NCBIfam" id="TIGR03954">
    <property type="entry name" value="integ_memb_HG"/>
    <property type="match status" value="1"/>
</dbReference>
<feature type="signal peptide" evidence="7">
    <location>
        <begin position="1"/>
        <end position="27"/>
    </location>
</feature>
<dbReference type="GO" id="GO:0005886">
    <property type="term" value="C:plasma membrane"/>
    <property type="evidence" value="ECO:0007669"/>
    <property type="project" value="UniProtKB-SubCell"/>
</dbReference>
<dbReference type="STRING" id="391625.PPSIR1_03158"/>
<keyword evidence="10" id="KW-1185">Reference proteome</keyword>
<feature type="transmembrane region" description="Helical" evidence="6">
    <location>
        <begin position="67"/>
        <end position="85"/>
    </location>
</feature>
<keyword evidence="7" id="KW-0732">Signal</keyword>
<evidence type="ECO:0000256" key="2">
    <source>
        <dbReference type="ARBA" id="ARBA00022475"/>
    </source>
</evidence>
<evidence type="ECO:0000256" key="6">
    <source>
        <dbReference type="SAM" id="Phobius"/>
    </source>
</evidence>
<dbReference type="Proteomes" id="UP000005801">
    <property type="component" value="Unassembled WGS sequence"/>
</dbReference>
<dbReference type="Pfam" id="PF12823">
    <property type="entry name" value="DUF3817"/>
    <property type="match status" value="1"/>
</dbReference>
<organism evidence="9 10">
    <name type="scientific">Plesiocystis pacifica SIR-1</name>
    <dbReference type="NCBI Taxonomy" id="391625"/>
    <lineage>
        <taxon>Bacteria</taxon>
        <taxon>Pseudomonadati</taxon>
        <taxon>Myxococcota</taxon>
        <taxon>Polyangia</taxon>
        <taxon>Nannocystales</taxon>
        <taxon>Nannocystaceae</taxon>
        <taxon>Plesiocystis</taxon>
    </lineage>
</organism>
<evidence type="ECO:0000259" key="8">
    <source>
        <dbReference type="Pfam" id="PF12823"/>
    </source>
</evidence>
<evidence type="ECO:0000256" key="1">
    <source>
        <dbReference type="ARBA" id="ARBA00004651"/>
    </source>
</evidence>
<evidence type="ECO:0000256" key="7">
    <source>
        <dbReference type="SAM" id="SignalP"/>
    </source>
</evidence>
<keyword evidence="2" id="KW-1003">Cell membrane</keyword>
<feature type="transmembrane region" description="Helical" evidence="6">
    <location>
        <begin position="116"/>
        <end position="137"/>
    </location>
</feature>
<evidence type="ECO:0000256" key="3">
    <source>
        <dbReference type="ARBA" id="ARBA00022692"/>
    </source>
</evidence>
<dbReference type="InterPro" id="IPR023845">
    <property type="entry name" value="DUF3817_TM"/>
</dbReference>
<keyword evidence="5 6" id="KW-0472">Membrane</keyword>
<sequence length="252" mass="26414">MTWIGWRWLKFVALAIFASGLWSSACAQDRGARLTAAQWTTTAGLVLSWIAGYALMKASGRGFEPWVLQAMGASLVASTGALLAASRPRPALGAGLAAAGFCAATFVMVSRGALALGWALGLSAALGALASLAASRLPDADTNIDTDLDLGARHLRWFTWVARFEGASLLLMVGVSMPLRMLASIALDGGQGWIGWVHGILVLIYLQALVAVATAQRWGLGRTSLAFVASLLPGGTFVFERRVLARTRAGQG</sequence>
<dbReference type="EMBL" id="ABCS01000128">
    <property type="protein sequence ID" value="EDM74489.1"/>
    <property type="molecule type" value="Genomic_DNA"/>
</dbReference>
<dbReference type="PROSITE" id="PS51257">
    <property type="entry name" value="PROKAR_LIPOPROTEIN"/>
    <property type="match status" value="1"/>
</dbReference>
<accession>A6GI26</accession>
<feature type="chain" id="PRO_5002697491" description="DUF3817 domain-containing protein" evidence="7">
    <location>
        <begin position="28"/>
        <end position="252"/>
    </location>
</feature>
<dbReference type="OrthoDB" id="1121311at2"/>
<dbReference type="AlphaFoldDB" id="A6GI26"/>
<feature type="domain" description="DUF3817" evidence="8">
    <location>
        <begin position="155"/>
        <end position="243"/>
    </location>
</feature>
<protein>
    <recommendedName>
        <fullName evidence="8">DUF3817 domain-containing protein</fullName>
    </recommendedName>
</protein>
<feature type="transmembrane region" description="Helical" evidence="6">
    <location>
        <begin position="193"/>
        <end position="213"/>
    </location>
</feature>
<feature type="transmembrane region" description="Helical" evidence="6">
    <location>
        <begin position="157"/>
        <end position="181"/>
    </location>
</feature>
<proteinExistence type="predicted"/>
<keyword evidence="3 6" id="KW-0812">Transmembrane</keyword>
<dbReference type="PANTHER" id="PTHR40077:SF2">
    <property type="entry name" value="MEMBRANE PROTEIN"/>
    <property type="match status" value="1"/>
</dbReference>